<feature type="region of interest" description="Disordered" evidence="9">
    <location>
        <begin position="42"/>
        <end position="83"/>
    </location>
</feature>
<evidence type="ECO:0000313" key="12">
    <source>
        <dbReference type="EMBL" id="RPB24599.1"/>
    </source>
</evidence>
<dbReference type="PROSITE" id="PS51192">
    <property type="entry name" value="HELICASE_ATP_BIND_1"/>
    <property type="match status" value="1"/>
</dbReference>
<feature type="compositionally biased region" description="Basic and acidic residues" evidence="9">
    <location>
        <begin position="73"/>
        <end position="83"/>
    </location>
</feature>
<organism evidence="12 13">
    <name type="scientific">Terfezia boudieri ATCC MYA-4762</name>
    <dbReference type="NCBI Taxonomy" id="1051890"/>
    <lineage>
        <taxon>Eukaryota</taxon>
        <taxon>Fungi</taxon>
        <taxon>Dikarya</taxon>
        <taxon>Ascomycota</taxon>
        <taxon>Pezizomycotina</taxon>
        <taxon>Pezizomycetes</taxon>
        <taxon>Pezizales</taxon>
        <taxon>Pezizaceae</taxon>
        <taxon>Terfezia</taxon>
    </lineage>
</organism>
<evidence type="ECO:0000256" key="9">
    <source>
        <dbReference type="SAM" id="MobiDB-lite"/>
    </source>
</evidence>
<dbReference type="Gene3D" id="3.40.50.10810">
    <property type="entry name" value="Tandem AAA-ATPase domain"/>
    <property type="match status" value="1"/>
</dbReference>
<name>A0A3N4LST1_9PEZI</name>
<evidence type="ECO:0000256" key="8">
    <source>
        <dbReference type="ARBA" id="ARBA00023242"/>
    </source>
</evidence>
<evidence type="ECO:0000313" key="13">
    <source>
        <dbReference type="Proteomes" id="UP000267821"/>
    </source>
</evidence>
<keyword evidence="3" id="KW-0547">Nucleotide-binding</keyword>
<dbReference type="CDD" id="cd18793">
    <property type="entry name" value="SF2_C_SNF"/>
    <property type="match status" value="1"/>
</dbReference>
<evidence type="ECO:0000256" key="4">
    <source>
        <dbReference type="ARBA" id="ARBA00022801"/>
    </source>
</evidence>
<keyword evidence="8" id="KW-0539">Nucleus</keyword>
<dbReference type="InterPro" id="IPR049730">
    <property type="entry name" value="SNF2/RAD54-like_C"/>
</dbReference>
<dbReference type="GO" id="GO:0005524">
    <property type="term" value="F:ATP binding"/>
    <property type="evidence" value="ECO:0007669"/>
    <property type="project" value="UniProtKB-KW"/>
</dbReference>
<evidence type="ECO:0000256" key="6">
    <source>
        <dbReference type="ARBA" id="ARBA00022840"/>
    </source>
</evidence>
<dbReference type="InterPro" id="IPR044574">
    <property type="entry name" value="ARIP4-like"/>
</dbReference>
<keyword evidence="4" id="KW-0378">Hydrolase</keyword>
<dbReference type="SMART" id="SM00487">
    <property type="entry name" value="DEXDc"/>
    <property type="match status" value="1"/>
</dbReference>
<dbReference type="OrthoDB" id="2020972at2759"/>
<dbReference type="GO" id="GO:0003677">
    <property type="term" value="F:DNA binding"/>
    <property type="evidence" value="ECO:0007669"/>
    <property type="project" value="UniProtKB-KW"/>
</dbReference>
<evidence type="ECO:0000256" key="7">
    <source>
        <dbReference type="ARBA" id="ARBA00023125"/>
    </source>
</evidence>
<feature type="domain" description="Helicase ATP-binding" evidence="10">
    <location>
        <begin position="207"/>
        <end position="424"/>
    </location>
</feature>
<feature type="domain" description="Helicase C-terminal" evidence="11">
    <location>
        <begin position="687"/>
        <end position="838"/>
    </location>
</feature>
<evidence type="ECO:0008006" key="14">
    <source>
        <dbReference type="Google" id="ProtNLM"/>
    </source>
</evidence>
<dbReference type="InterPro" id="IPR000330">
    <property type="entry name" value="SNF2_N"/>
</dbReference>
<dbReference type="InterPro" id="IPR001650">
    <property type="entry name" value="Helicase_C-like"/>
</dbReference>
<dbReference type="AlphaFoldDB" id="A0A3N4LST1"/>
<dbReference type="GO" id="GO:0005634">
    <property type="term" value="C:nucleus"/>
    <property type="evidence" value="ECO:0007669"/>
    <property type="project" value="UniProtKB-SubCell"/>
</dbReference>
<evidence type="ECO:0000256" key="3">
    <source>
        <dbReference type="ARBA" id="ARBA00022741"/>
    </source>
</evidence>
<dbReference type="PANTHER" id="PTHR45797:SF1">
    <property type="entry name" value="HELICASE ARIP4"/>
    <property type="match status" value="1"/>
</dbReference>
<evidence type="ECO:0000259" key="11">
    <source>
        <dbReference type="PROSITE" id="PS51194"/>
    </source>
</evidence>
<dbReference type="SMART" id="SM00490">
    <property type="entry name" value="HELICc"/>
    <property type="match status" value="1"/>
</dbReference>
<evidence type="ECO:0000256" key="2">
    <source>
        <dbReference type="ARBA" id="ARBA00007025"/>
    </source>
</evidence>
<keyword evidence="6" id="KW-0067">ATP-binding</keyword>
<dbReference type="InterPro" id="IPR027417">
    <property type="entry name" value="P-loop_NTPase"/>
</dbReference>
<feature type="compositionally biased region" description="Polar residues" evidence="9">
    <location>
        <begin position="641"/>
        <end position="660"/>
    </location>
</feature>
<feature type="region of interest" description="Disordered" evidence="9">
    <location>
        <begin position="121"/>
        <end position="141"/>
    </location>
</feature>
<reference evidence="12 13" key="1">
    <citation type="journal article" date="2018" name="Nat. Ecol. Evol.">
        <title>Pezizomycetes genomes reveal the molecular basis of ectomycorrhizal truffle lifestyle.</title>
        <authorList>
            <person name="Murat C."/>
            <person name="Payen T."/>
            <person name="Noel B."/>
            <person name="Kuo A."/>
            <person name="Morin E."/>
            <person name="Chen J."/>
            <person name="Kohler A."/>
            <person name="Krizsan K."/>
            <person name="Balestrini R."/>
            <person name="Da Silva C."/>
            <person name="Montanini B."/>
            <person name="Hainaut M."/>
            <person name="Levati E."/>
            <person name="Barry K.W."/>
            <person name="Belfiori B."/>
            <person name="Cichocki N."/>
            <person name="Clum A."/>
            <person name="Dockter R.B."/>
            <person name="Fauchery L."/>
            <person name="Guy J."/>
            <person name="Iotti M."/>
            <person name="Le Tacon F."/>
            <person name="Lindquist E.A."/>
            <person name="Lipzen A."/>
            <person name="Malagnac F."/>
            <person name="Mello A."/>
            <person name="Molinier V."/>
            <person name="Miyauchi S."/>
            <person name="Poulain J."/>
            <person name="Riccioni C."/>
            <person name="Rubini A."/>
            <person name="Sitrit Y."/>
            <person name="Splivallo R."/>
            <person name="Traeger S."/>
            <person name="Wang M."/>
            <person name="Zifcakova L."/>
            <person name="Wipf D."/>
            <person name="Zambonelli A."/>
            <person name="Paolocci F."/>
            <person name="Nowrousian M."/>
            <person name="Ottonello S."/>
            <person name="Baldrian P."/>
            <person name="Spatafora J.W."/>
            <person name="Henrissat B."/>
            <person name="Nagy L.G."/>
            <person name="Aury J.M."/>
            <person name="Wincker P."/>
            <person name="Grigoriev I.V."/>
            <person name="Bonfante P."/>
            <person name="Martin F.M."/>
        </authorList>
    </citation>
    <scope>NUCLEOTIDE SEQUENCE [LARGE SCALE GENOMIC DNA]</scope>
    <source>
        <strain evidence="12 13">ATCC MYA-4762</strain>
    </source>
</reference>
<dbReference type="STRING" id="1051890.A0A3N4LST1"/>
<proteinExistence type="inferred from homology"/>
<dbReference type="GO" id="GO:0016887">
    <property type="term" value="F:ATP hydrolysis activity"/>
    <property type="evidence" value="ECO:0007669"/>
    <property type="project" value="InterPro"/>
</dbReference>
<feature type="compositionally biased region" description="Polar residues" evidence="9">
    <location>
        <begin position="607"/>
        <end position="623"/>
    </location>
</feature>
<dbReference type="Pfam" id="PF00271">
    <property type="entry name" value="Helicase_C"/>
    <property type="match status" value="1"/>
</dbReference>
<feature type="region of interest" description="Disordered" evidence="9">
    <location>
        <begin position="595"/>
        <end position="665"/>
    </location>
</feature>
<evidence type="ECO:0000256" key="1">
    <source>
        <dbReference type="ARBA" id="ARBA00004123"/>
    </source>
</evidence>
<keyword evidence="13" id="KW-1185">Reference proteome</keyword>
<dbReference type="GO" id="GO:0004386">
    <property type="term" value="F:helicase activity"/>
    <property type="evidence" value="ECO:0007669"/>
    <property type="project" value="UniProtKB-KW"/>
</dbReference>
<comment type="similarity">
    <text evidence="2">Belongs to the SNF2/RAD54 helicase family.</text>
</comment>
<keyword evidence="5" id="KW-0347">Helicase</keyword>
<gene>
    <name evidence="12" type="ORF">L211DRAFT_177745</name>
</gene>
<sequence>MSTFQITQFWNSGKPKNIMMNSKPLESHPNRYIRPSTRIFPRRTEALTDAEAEPSSTGRKRRHSDTQPYAAGLRRDTRHAGRQELAEDTAKKLKITKNVDNEVARDDLPQSLATVTPQVTAATPQVTGRPRPQDHDTINKHPAGHDAISIYDKEGAEVFLHEVLAKNLRSHQIEGLRFLWRQVAVGSSPPDANGNGQDGDEYMYEVVDTSGQGGGALLAHTMGLGKTVTVIAFLFTLAEAQGHIPVGTTNLSLSYNFRVGQHMARVLILVPGGLLTNWALELKTWAAKFPESSPEQPSCGRKLLTTVYRVGNNLNIEQRVATLTKWHASGGILLLGYELFRALVDPKETTYRPESQQTEIERCLLIPGPELVVADEAHAFKNTQSKITKAVNRISTRNRVALTASPLSNSLLEFYSLMSWVSPESELGETVTEFRETYYNPIMNGLTSGENDGVVDSLDSGDDTDERENAEIARKALEDIIKVSGGKVHRKNVDTIKQYLKPKTEFIVRIPLTDKQIMLYNNYLQESANDKSSSIWRFFCLRALCNHPDVFKTVLKRGIGKKREEGGWLPERKEEDLRETTYSSPLSDLPFRTSAEVVDSRHKSEQGGEQNSAPVATVATDTVESGEVEDNTSDGMAPFEESQSLQLRASKTSKTPLPTNRSKRGIYTPDRARAIIKGSNKFIILFRLLEEFKALGDKALLFSHSIDTLNFLYTLAITLGYTVLRLDGTVHFQQRQEDLVQFNHGIYDIYLVSTKAGGVGLNLQCANRVIILDNDHSPVWEQQAIGRSYRMGQKKEVFVYRFLVEGSVETKISREKRIKVQLSDVVVDRIWEKRRAYGVGTDHRAVWEPACQVRVPSVIGNAGKWRGRDDQVLGKVVASVRVITDIRVDAYETTSTAPTTVDEDGDDVGTFLSDVEIDLQNAENNDDCEDGGDGHA</sequence>
<dbReference type="PANTHER" id="PTHR45797">
    <property type="entry name" value="RAD54-LIKE"/>
    <property type="match status" value="1"/>
</dbReference>
<dbReference type="InterPro" id="IPR014001">
    <property type="entry name" value="Helicase_ATP-bd"/>
</dbReference>
<dbReference type="EMBL" id="ML121541">
    <property type="protein sequence ID" value="RPB24599.1"/>
    <property type="molecule type" value="Genomic_DNA"/>
</dbReference>
<dbReference type="Gene3D" id="3.40.50.300">
    <property type="entry name" value="P-loop containing nucleotide triphosphate hydrolases"/>
    <property type="match status" value="1"/>
</dbReference>
<comment type="subcellular location">
    <subcellularLocation>
        <location evidence="1">Nucleus</location>
    </subcellularLocation>
</comment>
<keyword evidence="7" id="KW-0238">DNA-binding</keyword>
<dbReference type="SUPFAM" id="SSF52540">
    <property type="entry name" value="P-loop containing nucleoside triphosphate hydrolases"/>
    <property type="match status" value="2"/>
</dbReference>
<dbReference type="Proteomes" id="UP000267821">
    <property type="component" value="Unassembled WGS sequence"/>
</dbReference>
<accession>A0A3N4LST1</accession>
<evidence type="ECO:0000256" key="5">
    <source>
        <dbReference type="ARBA" id="ARBA00022806"/>
    </source>
</evidence>
<dbReference type="InParanoid" id="A0A3N4LST1"/>
<dbReference type="Pfam" id="PF00176">
    <property type="entry name" value="SNF2-rel_dom"/>
    <property type="match status" value="1"/>
</dbReference>
<evidence type="ECO:0000259" key="10">
    <source>
        <dbReference type="PROSITE" id="PS51192"/>
    </source>
</evidence>
<dbReference type="PROSITE" id="PS51194">
    <property type="entry name" value="HELICASE_CTER"/>
    <property type="match status" value="1"/>
</dbReference>
<dbReference type="InterPro" id="IPR038718">
    <property type="entry name" value="SNF2-like_sf"/>
</dbReference>
<protein>
    <recommendedName>
        <fullName evidence="14">P-loop containing nucleoside triphosphate hydrolase protein</fullName>
    </recommendedName>
</protein>